<dbReference type="EMBL" id="VSRR010004182">
    <property type="protein sequence ID" value="MPC38829.1"/>
    <property type="molecule type" value="Genomic_DNA"/>
</dbReference>
<organism evidence="2 3">
    <name type="scientific">Portunus trituberculatus</name>
    <name type="common">Swimming crab</name>
    <name type="synonym">Neptunus trituberculatus</name>
    <dbReference type="NCBI Taxonomy" id="210409"/>
    <lineage>
        <taxon>Eukaryota</taxon>
        <taxon>Metazoa</taxon>
        <taxon>Ecdysozoa</taxon>
        <taxon>Arthropoda</taxon>
        <taxon>Crustacea</taxon>
        <taxon>Multicrustacea</taxon>
        <taxon>Malacostraca</taxon>
        <taxon>Eumalacostraca</taxon>
        <taxon>Eucarida</taxon>
        <taxon>Decapoda</taxon>
        <taxon>Pleocyemata</taxon>
        <taxon>Brachyura</taxon>
        <taxon>Eubrachyura</taxon>
        <taxon>Portunoidea</taxon>
        <taxon>Portunidae</taxon>
        <taxon>Portuninae</taxon>
        <taxon>Portunus</taxon>
    </lineage>
</organism>
<sequence length="54" mass="6489">MGESKREELRNAWKQEDEKDKTKDTVIQVSKEKEDIVRDTVDKRKCFLIFGMKE</sequence>
<evidence type="ECO:0000313" key="3">
    <source>
        <dbReference type="Proteomes" id="UP000324222"/>
    </source>
</evidence>
<evidence type="ECO:0000313" key="2">
    <source>
        <dbReference type="EMBL" id="MPC38829.1"/>
    </source>
</evidence>
<keyword evidence="3" id="KW-1185">Reference proteome</keyword>
<evidence type="ECO:0000256" key="1">
    <source>
        <dbReference type="SAM" id="MobiDB-lite"/>
    </source>
</evidence>
<comment type="caution">
    <text evidence="2">The sequence shown here is derived from an EMBL/GenBank/DDBJ whole genome shotgun (WGS) entry which is preliminary data.</text>
</comment>
<proteinExistence type="predicted"/>
<dbReference type="AlphaFoldDB" id="A0A5B7F0U1"/>
<reference evidence="2 3" key="1">
    <citation type="submission" date="2019-05" db="EMBL/GenBank/DDBJ databases">
        <title>Another draft genome of Portunus trituberculatus and its Hox gene families provides insights of decapod evolution.</title>
        <authorList>
            <person name="Jeong J.-H."/>
            <person name="Song I."/>
            <person name="Kim S."/>
            <person name="Choi T."/>
            <person name="Kim D."/>
            <person name="Ryu S."/>
            <person name="Kim W."/>
        </authorList>
    </citation>
    <scope>NUCLEOTIDE SEQUENCE [LARGE SCALE GENOMIC DNA]</scope>
    <source>
        <tissue evidence="2">Muscle</tissue>
    </source>
</reference>
<feature type="region of interest" description="Disordered" evidence="1">
    <location>
        <begin position="1"/>
        <end position="21"/>
    </location>
</feature>
<gene>
    <name evidence="2" type="ORF">E2C01_032345</name>
</gene>
<accession>A0A5B7F0U1</accession>
<dbReference type="Proteomes" id="UP000324222">
    <property type="component" value="Unassembled WGS sequence"/>
</dbReference>
<protein>
    <submittedName>
        <fullName evidence="2">Uncharacterized protein</fullName>
    </submittedName>
</protein>
<name>A0A5B7F0U1_PORTR</name>